<dbReference type="Gene3D" id="2.40.50.90">
    <property type="match status" value="1"/>
</dbReference>
<evidence type="ECO:0000256" key="1">
    <source>
        <dbReference type="SAM" id="SignalP"/>
    </source>
</evidence>
<reference evidence="3 4" key="1">
    <citation type="submission" date="2019-01" db="EMBL/GenBank/DDBJ databases">
        <authorList>
            <consortium name="Pathogen Informatics"/>
        </authorList>
    </citation>
    <scope>NUCLEOTIDE SEQUENCE [LARGE SCALE GENOMIC DNA]</scope>
    <source>
        <strain evidence="3 4">NCTC10146</strain>
    </source>
</reference>
<dbReference type="SMART" id="SM00318">
    <property type="entry name" value="SNc"/>
    <property type="match status" value="1"/>
</dbReference>
<dbReference type="Pfam" id="PF00565">
    <property type="entry name" value="SNase"/>
    <property type="match status" value="1"/>
</dbReference>
<dbReference type="PROSITE" id="PS51257">
    <property type="entry name" value="PROKAR_LIPOPROTEIN"/>
    <property type="match status" value="1"/>
</dbReference>
<keyword evidence="1" id="KW-0732">Signal</keyword>
<feature type="signal peptide" evidence="1">
    <location>
        <begin position="1"/>
        <end position="25"/>
    </location>
</feature>
<evidence type="ECO:0000313" key="4">
    <source>
        <dbReference type="Proteomes" id="UP000290495"/>
    </source>
</evidence>
<evidence type="ECO:0000313" key="3">
    <source>
        <dbReference type="EMBL" id="VEU68792.1"/>
    </source>
</evidence>
<organism evidence="3 4">
    <name type="scientific">Mycoplasmopsis canis</name>
    <dbReference type="NCBI Taxonomy" id="29555"/>
    <lineage>
        <taxon>Bacteria</taxon>
        <taxon>Bacillati</taxon>
        <taxon>Mycoplasmatota</taxon>
        <taxon>Mycoplasmoidales</taxon>
        <taxon>Metamycoplasmataceae</taxon>
        <taxon>Mycoplasmopsis</taxon>
    </lineage>
</organism>
<sequence>MKIKNKLFVLSAISLIPLTSIVASCSNDQVRITNKKEKNVEEFKVSSFVEENSKKSILSVNISNSNITKNDDGTYGLWTKGIKSDSVKKDKFNKAISYVVDLINEHINNVYLKDIKLPAKKGNKIFVDVKQISGAPKEIYIKINNKDVQLNLSSYNKTINYGKLGEKGQNKTEQEAAQKIENISVLYSITYKPFYKSKNLLGLDNININIKDEVKLNPLLKDLTINSSPNNFKPTNISFENETIKKASFRAKIESVSDGDTFSIIALESKTLKGGVTIEEGKSYKVRLSGIDTPEKGVGNGSKYVSASPFEYSFAIHATNFAKKVIDNEKYKNDVMIGFVSGKDSYDRITADVFFGENYKYSYISEIVRSGHTLPYSNDIWKLKLQEKDTTSYEYNLYPFIADAFEEAIKNNRGLFNYFDYPGDVSSFVYLIKSNNKWSPFYWERTSNEEIVRDYLKK</sequence>
<dbReference type="SUPFAM" id="SSF50199">
    <property type="entry name" value="Staphylococcal nuclease"/>
    <property type="match status" value="1"/>
</dbReference>
<dbReference type="Proteomes" id="UP000290495">
    <property type="component" value="Chromosome"/>
</dbReference>
<feature type="chain" id="PRO_5019187700" description="TNase-like domain-containing protein" evidence="1">
    <location>
        <begin position="26"/>
        <end position="458"/>
    </location>
</feature>
<name>A0A449AR26_9BACT</name>
<dbReference type="InterPro" id="IPR035437">
    <property type="entry name" value="SNase_OB-fold_sf"/>
</dbReference>
<feature type="domain" description="TNase-like" evidence="2">
    <location>
        <begin position="247"/>
        <end position="418"/>
    </location>
</feature>
<evidence type="ECO:0000259" key="2">
    <source>
        <dbReference type="PROSITE" id="PS50830"/>
    </source>
</evidence>
<proteinExistence type="predicted"/>
<dbReference type="PROSITE" id="PS50830">
    <property type="entry name" value="TNASE_3"/>
    <property type="match status" value="1"/>
</dbReference>
<gene>
    <name evidence="3" type="ORF">NCTC10146_00245</name>
</gene>
<dbReference type="AlphaFoldDB" id="A0A449AR26"/>
<accession>A0A449AR26</accession>
<dbReference type="RefSeq" id="WP_060913330.1">
    <property type="nucleotide sequence ID" value="NZ_LR215010.1"/>
</dbReference>
<dbReference type="InterPro" id="IPR016071">
    <property type="entry name" value="Staphylococal_nuclease_OB-fold"/>
</dbReference>
<dbReference type="EMBL" id="LR215010">
    <property type="protein sequence ID" value="VEU68792.1"/>
    <property type="molecule type" value="Genomic_DNA"/>
</dbReference>
<protein>
    <recommendedName>
        <fullName evidence="2">TNase-like domain-containing protein</fullName>
    </recommendedName>
</protein>